<accession>A0A542DI22</accession>
<comment type="similarity">
    <text evidence="1">Belongs to the CFA/CMAS family.</text>
</comment>
<evidence type="ECO:0000313" key="6">
    <source>
        <dbReference type="EMBL" id="TQJ02665.1"/>
    </source>
</evidence>
<sequence>MAASYSASYSENRHGGAAGRLEQAVRSLFGVDLPVGLTAWDGSSAGPADGPRVLLRNRRALRHVLYAPGELGLARAFVSGDLEVEGDLAEGLRRCWELAGVAARRPGRLGLARWALLLRTAIGLGVLGPRPRRPASEARPRGVPHSRRRDRAVIAHHYDAGNEFYEFLLDPRLAYSSGYWTSDDPGYTLADAQEDKLELICRKLSLTEGTRLLDVGCGWGSLTCYAAERHGVRVTGVTLSARQAEFVRSRAAELGVADRVEVRLEDYRELDGARYDAIASIETGEHVGEVNYPVYAATLHRMLRPHGYLLLQQMSRPGPAPGGGAFIESYIAPDMSMVPVSRTLDHLERAGFEIRGVEAMREHYVRTGRAWTATLERQWSEAVSLIGIEQARVWLLYLAGGTLAFEDNRMGVNQVLARKVG</sequence>
<evidence type="ECO:0000256" key="2">
    <source>
        <dbReference type="ARBA" id="ARBA00022603"/>
    </source>
</evidence>
<dbReference type="InterPro" id="IPR050723">
    <property type="entry name" value="CFA/CMAS"/>
</dbReference>
<dbReference type="RefSeq" id="WP_141997828.1">
    <property type="nucleotide sequence ID" value="NZ_VFML01000001.1"/>
</dbReference>
<dbReference type="EMBL" id="VFML01000001">
    <property type="protein sequence ID" value="TQJ02665.1"/>
    <property type="molecule type" value="Genomic_DNA"/>
</dbReference>
<dbReference type="GO" id="GO:0032259">
    <property type="term" value="P:methylation"/>
    <property type="evidence" value="ECO:0007669"/>
    <property type="project" value="UniProtKB-KW"/>
</dbReference>
<keyword evidence="4" id="KW-0949">S-adenosyl-L-methionine</keyword>
<dbReference type="Gene3D" id="3.40.50.150">
    <property type="entry name" value="Vaccinia Virus protein VP39"/>
    <property type="match status" value="1"/>
</dbReference>
<evidence type="ECO:0000256" key="4">
    <source>
        <dbReference type="ARBA" id="ARBA00022691"/>
    </source>
</evidence>
<dbReference type="InterPro" id="IPR003333">
    <property type="entry name" value="CMAS"/>
</dbReference>
<keyword evidence="5" id="KW-0443">Lipid metabolism</keyword>
<keyword evidence="7" id="KW-1185">Reference proteome</keyword>
<protein>
    <submittedName>
        <fullName evidence="6">Cyclopropane-fatty-acyl-phospholipid synthase</fullName>
    </submittedName>
</protein>
<evidence type="ECO:0000256" key="1">
    <source>
        <dbReference type="ARBA" id="ARBA00010815"/>
    </source>
</evidence>
<dbReference type="PANTHER" id="PTHR43667:SF1">
    <property type="entry name" value="CYCLOPROPANE-FATTY-ACYL-PHOSPHOLIPID SYNTHASE"/>
    <property type="match status" value="1"/>
</dbReference>
<evidence type="ECO:0000256" key="3">
    <source>
        <dbReference type="ARBA" id="ARBA00022679"/>
    </source>
</evidence>
<reference evidence="6 7" key="1">
    <citation type="submission" date="2019-06" db="EMBL/GenBank/DDBJ databases">
        <title>Sequencing the genomes of 1000 actinobacteria strains.</title>
        <authorList>
            <person name="Klenk H.-P."/>
        </authorList>
    </citation>
    <scope>NUCLEOTIDE SEQUENCE [LARGE SCALE GENOMIC DNA]</scope>
    <source>
        <strain evidence="6 7">DSM 45679</strain>
    </source>
</reference>
<evidence type="ECO:0000256" key="5">
    <source>
        <dbReference type="ARBA" id="ARBA00023098"/>
    </source>
</evidence>
<name>A0A542DI22_AMYCI</name>
<dbReference type="Pfam" id="PF02353">
    <property type="entry name" value="CMAS"/>
    <property type="match status" value="1"/>
</dbReference>
<dbReference type="CDD" id="cd02440">
    <property type="entry name" value="AdoMet_MTases"/>
    <property type="match status" value="1"/>
</dbReference>
<dbReference type="SUPFAM" id="SSF53335">
    <property type="entry name" value="S-adenosyl-L-methionine-dependent methyltransferases"/>
    <property type="match status" value="1"/>
</dbReference>
<keyword evidence="2" id="KW-0489">Methyltransferase</keyword>
<comment type="caution">
    <text evidence="6">The sequence shown here is derived from an EMBL/GenBank/DDBJ whole genome shotgun (WGS) entry which is preliminary data.</text>
</comment>
<proteinExistence type="inferred from homology"/>
<dbReference type="PANTHER" id="PTHR43667">
    <property type="entry name" value="CYCLOPROPANE-FATTY-ACYL-PHOSPHOLIPID SYNTHASE"/>
    <property type="match status" value="1"/>
</dbReference>
<keyword evidence="3" id="KW-0808">Transferase</keyword>
<dbReference type="PIRSF" id="PIRSF003085">
    <property type="entry name" value="CMAS"/>
    <property type="match status" value="1"/>
</dbReference>
<dbReference type="GO" id="GO:0008610">
    <property type="term" value="P:lipid biosynthetic process"/>
    <property type="evidence" value="ECO:0007669"/>
    <property type="project" value="InterPro"/>
</dbReference>
<dbReference type="OrthoDB" id="9782855at2"/>
<dbReference type="InterPro" id="IPR029063">
    <property type="entry name" value="SAM-dependent_MTases_sf"/>
</dbReference>
<gene>
    <name evidence="6" type="ORF">FB471_2400</name>
</gene>
<dbReference type="AlphaFoldDB" id="A0A542DI22"/>
<dbReference type="Proteomes" id="UP000320876">
    <property type="component" value="Unassembled WGS sequence"/>
</dbReference>
<organism evidence="6 7">
    <name type="scientific">Amycolatopsis cihanbeyliensis</name>
    <dbReference type="NCBI Taxonomy" id="1128664"/>
    <lineage>
        <taxon>Bacteria</taxon>
        <taxon>Bacillati</taxon>
        <taxon>Actinomycetota</taxon>
        <taxon>Actinomycetes</taxon>
        <taxon>Pseudonocardiales</taxon>
        <taxon>Pseudonocardiaceae</taxon>
        <taxon>Amycolatopsis</taxon>
    </lineage>
</organism>
<dbReference type="GO" id="GO:0008168">
    <property type="term" value="F:methyltransferase activity"/>
    <property type="evidence" value="ECO:0007669"/>
    <property type="project" value="UniProtKB-KW"/>
</dbReference>
<evidence type="ECO:0000313" key="7">
    <source>
        <dbReference type="Proteomes" id="UP000320876"/>
    </source>
</evidence>